<feature type="signal peptide" evidence="1">
    <location>
        <begin position="1"/>
        <end position="21"/>
    </location>
</feature>
<proteinExistence type="predicted"/>
<reference evidence="2" key="1">
    <citation type="submission" date="2023-03" db="EMBL/GenBank/DDBJ databases">
        <authorList>
            <person name="Steffen K."/>
            <person name="Cardenas P."/>
        </authorList>
    </citation>
    <scope>NUCLEOTIDE SEQUENCE</scope>
</reference>
<protein>
    <submittedName>
        <fullName evidence="2">Uncharacterized protein</fullName>
    </submittedName>
</protein>
<accession>A0AA35SP71</accession>
<keyword evidence="1" id="KW-0732">Signal</keyword>
<gene>
    <name evidence="2" type="ORF">GBAR_LOCUS19013</name>
</gene>
<organism evidence="2 3">
    <name type="scientific">Geodia barretti</name>
    <name type="common">Barrett's horny sponge</name>
    <dbReference type="NCBI Taxonomy" id="519541"/>
    <lineage>
        <taxon>Eukaryota</taxon>
        <taxon>Metazoa</taxon>
        <taxon>Porifera</taxon>
        <taxon>Demospongiae</taxon>
        <taxon>Heteroscleromorpha</taxon>
        <taxon>Tetractinellida</taxon>
        <taxon>Astrophorina</taxon>
        <taxon>Geodiidae</taxon>
        <taxon>Geodia</taxon>
    </lineage>
</organism>
<evidence type="ECO:0000256" key="1">
    <source>
        <dbReference type="SAM" id="SignalP"/>
    </source>
</evidence>
<dbReference type="Proteomes" id="UP001174909">
    <property type="component" value="Unassembled WGS sequence"/>
</dbReference>
<evidence type="ECO:0000313" key="2">
    <source>
        <dbReference type="EMBL" id="CAI8033710.1"/>
    </source>
</evidence>
<dbReference type="AlphaFoldDB" id="A0AA35SP71"/>
<comment type="caution">
    <text evidence="2">The sequence shown here is derived from an EMBL/GenBank/DDBJ whole genome shotgun (WGS) entry which is preliminary data.</text>
</comment>
<dbReference type="EMBL" id="CASHTH010002686">
    <property type="protein sequence ID" value="CAI8033710.1"/>
    <property type="molecule type" value="Genomic_DNA"/>
</dbReference>
<evidence type="ECO:0000313" key="3">
    <source>
        <dbReference type="Proteomes" id="UP001174909"/>
    </source>
</evidence>
<sequence length="118" mass="12853">MAGYTALALIAALLVIGTASARPYGPYELPPGPRGANVWDGYGGYWGDYPHSYGHYDPWRGYDVLYGYGGRGFGAMGGGDNSIYNSEYPSYYNSFCNCNGNSRCIIECESSQSYKFSS</sequence>
<feature type="chain" id="PRO_5041433128" evidence="1">
    <location>
        <begin position="22"/>
        <end position="118"/>
    </location>
</feature>
<keyword evidence="3" id="KW-1185">Reference proteome</keyword>
<name>A0AA35SP71_GEOBA</name>